<dbReference type="EMBL" id="BAAAYK010000003">
    <property type="protein sequence ID" value="GAA3352377.1"/>
    <property type="molecule type" value="Genomic_DNA"/>
</dbReference>
<dbReference type="EMBL" id="BAAAYK010000006">
    <property type="protein sequence ID" value="GAA3352671.1"/>
    <property type="molecule type" value="Genomic_DNA"/>
</dbReference>
<keyword evidence="2" id="KW-1133">Transmembrane helix</keyword>
<evidence type="ECO:0000313" key="14">
    <source>
        <dbReference type="EMBL" id="GAA3352795.1"/>
    </source>
</evidence>
<evidence type="ECO:0000313" key="4">
    <source>
        <dbReference type="EMBL" id="GAA3352193.1"/>
    </source>
</evidence>
<evidence type="ECO:0000256" key="2">
    <source>
        <dbReference type="SAM" id="Phobius"/>
    </source>
</evidence>
<evidence type="ECO:0008006" key="22">
    <source>
        <dbReference type="Google" id="ProtNLM"/>
    </source>
</evidence>
<evidence type="ECO:0000256" key="1">
    <source>
        <dbReference type="SAM" id="MobiDB-lite"/>
    </source>
</evidence>
<dbReference type="EMBL" id="BAAAYK010000002">
    <property type="protein sequence ID" value="GAA3352325.1"/>
    <property type="molecule type" value="Genomic_DNA"/>
</dbReference>
<dbReference type="EMBL" id="BAAAYK010000038">
    <property type="protein sequence ID" value="GAA3366262.1"/>
    <property type="molecule type" value="Genomic_DNA"/>
</dbReference>
<dbReference type="EMBL" id="BAAAYK010000006">
    <property type="protein sequence ID" value="GAA3352640.1"/>
    <property type="molecule type" value="Genomic_DNA"/>
</dbReference>
<dbReference type="EMBL" id="BAAAYK010000006">
    <property type="protein sequence ID" value="GAA3352607.1"/>
    <property type="molecule type" value="Genomic_DNA"/>
</dbReference>
<evidence type="ECO:0000313" key="13">
    <source>
        <dbReference type="EMBL" id="GAA3352702.1"/>
    </source>
</evidence>
<evidence type="ECO:0000313" key="15">
    <source>
        <dbReference type="EMBL" id="GAA3353065.1"/>
    </source>
</evidence>
<evidence type="ECO:0000313" key="16">
    <source>
        <dbReference type="EMBL" id="GAA3353098.1"/>
    </source>
</evidence>
<gene>
    <name evidence="3" type="ORF">GCM10020366_00350</name>
    <name evidence="4" type="ORF">GCM10020366_00960</name>
    <name evidence="5" type="ORF">GCM10020366_01120</name>
    <name evidence="6" type="ORF">GCM10020366_01280</name>
    <name evidence="7" type="ORF">GCM10020366_01440</name>
    <name evidence="8" type="ORF">GCM10020366_01600</name>
    <name evidence="9" type="ORF">GCM10020366_01820</name>
    <name evidence="10" type="ORF">GCM10020366_02880</name>
    <name evidence="11" type="ORF">GCM10020366_03040</name>
    <name evidence="12" type="ORF">GCM10020366_03200</name>
    <name evidence="13" type="ORF">GCM10020366_03360</name>
    <name evidence="14" type="ORF">GCM10020366_03790</name>
    <name evidence="15" type="ORF">GCM10020366_05050</name>
    <name evidence="16" type="ORF">GCM10020366_05200</name>
    <name evidence="17" type="ORF">GCM10020366_05360</name>
    <name evidence="18" type="ORF">GCM10020366_05520</name>
    <name evidence="19" type="ORF">GCM10020366_62510</name>
    <name evidence="20" type="ORF">GCM10020366_69460</name>
</gene>
<dbReference type="EMBL" id="BAAAYK010000001">
    <property type="protein sequence ID" value="GAA3352124.1"/>
    <property type="molecule type" value="Genomic_DNA"/>
</dbReference>
<dbReference type="Proteomes" id="UP001500483">
    <property type="component" value="Unassembled WGS sequence"/>
</dbReference>
<sequence>MWPFRKDADRGSGRTRRVERLGERIAESKRLRPLSLDPDLIAVAMERTRRRTVAGLWFFLALGLSFTTTGVQAFLAGDAGTDDPVWWAAWTVEPMFAGLLILLLNFEAVILAHGVEPGHHWWTRIKRVLLGTTLFMNVVPQLHPDRFQLGSLAVHLIVPVVVYGLAEVIPVIQARSRQVVMQGYAEAEGPCSPAEAADPDPWPAPASGVPEPPAPPAPVPSSPSAEPVKRGPRLPAHVVDALKRARDQAAEEGRGFAPADVQQVVKVPDAMATAIHADLITT</sequence>
<dbReference type="EMBL" id="BAAAYK010000011">
    <property type="protein sequence ID" value="GAA3353065.1"/>
    <property type="molecule type" value="Genomic_DNA"/>
</dbReference>
<feature type="transmembrane region" description="Helical" evidence="2">
    <location>
        <begin position="54"/>
        <end position="75"/>
    </location>
</feature>
<dbReference type="EMBL" id="BAAAYK010000002">
    <property type="protein sequence ID" value="GAA3352193.1"/>
    <property type="molecule type" value="Genomic_DNA"/>
</dbReference>
<evidence type="ECO:0000313" key="21">
    <source>
        <dbReference type="Proteomes" id="UP001500483"/>
    </source>
</evidence>
<name>A0ABP6RFZ1_9PSEU</name>
<evidence type="ECO:0000313" key="10">
    <source>
        <dbReference type="EMBL" id="GAA3352607.1"/>
    </source>
</evidence>
<keyword evidence="2" id="KW-0472">Membrane</keyword>
<dbReference type="EMBL" id="BAAAYK010000011">
    <property type="protein sequence ID" value="GAA3353161.1"/>
    <property type="molecule type" value="Genomic_DNA"/>
</dbReference>
<feature type="transmembrane region" description="Helical" evidence="2">
    <location>
        <begin position="95"/>
        <end position="115"/>
    </location>
</feature>
<evidence type="ECO:0000313" key="11">
    <source>
        <dbReference type="EMBL" id="GAA3352640.1"/>
    </source>
</evidence>
<organism evidence="5 21">
    <name type="scientific">Saccharopolyspora gregorii</name>
    <dbReference type="NCBI Taxonomy" id="33914"/>
    <lineage>
        <taxon>Bacteria</taxon>
        <taxon>Bacillati</taxon>
        <taxon>Actinomycetota</taxon>
        <taxon>Actinomycetes</taxon>
        <taxon>Pseudonocardiales</taxon>
        <taxon>Pseudonocardiaceae</taxon>
        <taxon>Saccharopolyspora</taxon>
    </lineage>
</organism>
<comment type="caution">
    <text evidence="5">The sequence shown here is derived from an EMBL/GenBank/DDBJ whole genome shotgun (WGS) entry which is preliminary data.</text>
</comment>
<dbReference type="EMBL" id="BAAAYK010000002">
    <property type="protein sequence ID" value="GAA3352293.1"/>
    <property type="molecule type" value="Genomic_DNA"/>
</dbReference>
<keyword evidence="21" id="KW-1185">Reference proteome</keyword>
<reference evidence="5" key="3">
    <citation type="submission" date="2023-12" db="EMBL/GenBank/DDBJ databases">
        <authorList>
            <person name="Sun Q."/>
            <person name="Inoue M."/>
        </authorList>
    </citation>
    <scope>NUCLEOTIDE SEQUENCE</scope>
    <source>
        <strain evidence="5">JCM 9687</strain>
    </source>
</reference>
<feature type="transmembrane region" description="Helical" evidence="2">
    <location>
        <begin position="149"/>
        <end position="172"/>
    </location>
</feature>
<evidence type="ECO:0000313" key="12">
    <source>
        <dbReference type="EMBL" id="GAA3352671.1"/>
    </source>
</evidence>
<evidence type="ECO:0000313" key="18">
    <source>
        <dbReference type="EMBL" id="GAA3353161.1"/>
    </source>
</evidence>
<evidence type="ECO:0000313" key="8">
    <source>
        <dbReference type="EMBL" id="GAA3352325.1"/>
    </source>
</evidence>
<dbReference type="EMBL" id="BAAAYK010000002">
    <property type="protein sequence ID" value="GAA3352259.1"/>
    <property type="molecule type" value="Genomic_DNA"/>
</dbReference>
<feature type="region of interest" description="Disordered" evidence="1">
    <location>
        <begin position="189"/>
        <end position="233"/>
    </location>
</feature>
<dbReference type="EMBL" id="BAAAYK010000011">
    <property type="protein sequence ID" value="GAA3353126.1"/>
    <property type="molecule type" value="Genomic_DNA"/>
</dbReference>
<dbReference type="EMBL" id="BAAAYK010000002">
    <property type="protein sequence ID" value="GAA3352228.1"/>
    <property type="molecule type" value="Genomic_DNA"/>
</dbReference>
<dbReference type="EMBL" id="BAAAYK010000007">
    <property type="protein sequence ID" value="GAA3352795.1"/>
    <property type="molecule type" value="Genomic_DNA"/>
</dbReference>
<protein>
    <recommendedName>
        <fullName evidence="22">DUF2637 domain-containing protein</fullName>
    </recommendedName>
</protein>
<feature type="transmembrane region" description="Helical" evidence="2">
    <location>
        <begin position="127"/>
        <end position="143"/>
    </location>
</feature>
<evidence type="ECO:0000313" key="6">
    <source>
        <dbReference type="EMBL" id="GAA3352259.1"/>
    </source>
</evidence>
<evidence type="ECO:0000313" key="3">
    <source>
        <dbReference type="EMBL" id="GAA3352124.1"/>
    </source>
</evidence>
<reference evidence="5" key="1">
    <citation type="journal article" date="2014" name="Int. J. Syst. Evol. Microbiol.">
        <title>Complete genome of a new Firmicutes species belonging to the dominant human colonic microbiota ('Ruminococcus bicirculans') reveals two chromosomes and a selective capacity to utilize plant glucans.</title>
        <authorList>
            <consortium name="NISC Comparative Sequencing Program"/>
            <person name="Wegmann U."/>
            <person name="Louis P."/>
            <person name="Goesmann A."/>
            <person name="Henrissat B."/>
            <person name="Duncan S.H."/>
            <person name="Flint H.J."/>
        </authorList>
    </citation>
    <scope>NUCLEOTIDE SEQUENCE</scope>
    <source>
        <strain evidence="5">JCM 9687</strain>
    </source>
</reference>
<proteinExistence type="predicted"/>
<dbReference type="RefSeq" id="WP_344923625.1">
    <property type="nucleotide sequence ID" value="NZ_BAAAYK010000001.1"/>
</dbReference>
<keyword evidence="2" id="KW-0812">Transmembrane</keyword>
<dbReference type="EMBL" id="BAAAYK010000011">
    <property type="protein sequence ID" value="GAA3353098.1"/>
    <property type="molecule type" value="Genomic_DNA"/>
</dbReference>
<evidence type="ECO:0000313" key="19">
    <source>
        <dbReference type="EMBL" id="GAA3364868.1"/>
    </source>
</evidence>
<dbReference type="EMBL" id="BAAAYK010000006">
    <property type="protein sequence ID" value="GAA3352702.1"/>
    <property type="molecule type" value="Genomic_DNA"/>
</dbReference>
<evidence type="ECO:0000313" key="20">
    <source>
        <dbReference type="EMBL" id="GAA3366262.1"/>
    </source>
</evidence>
<evidence type="ECO:0000313" key="5">
    <source>
        <dbReference type="EMBL" id="GAA3352228.1"/>
    </source>
</evidence>
<evidence type="ECO:0000313" key="7">
    <source>
        <dbReference type="EMBL" id="GAA3352293.1"/>
    </source>
</evidence>
<evidence type="ECO:0000313" key="17">
    <source>
        <dbReference type="EMBL" id="GAA3353126.1"/>
    </source>
</evidence>
<feature type="compositionally biased region" description="Pro residues" evidence="1">
    <location>
        <begin position="200"/>
        <end position="221"/>
    </location>
</feature>
<evidence type="ECO:0000313" key="9">
    <source>
        <dbReference type="EMBL" id="GAA3352377.1"/>
    </source>
</evidence>
<dbReference type="EMBL" id="BAAAYK010000038">
    <property type="protein sequence ID" value="GAA3364868.1"/>
    <property type="molecule type" value="Genomic_DNA"/>
</dbReference>
<accession>A0ABP6RFZ1</accession>
<reference evidence="21" key="2">
    <citation type="journal article" date="2019" name="Int. J. Syst. Evol. Microbiol.">
        <title>The Global Catalogue of Microorganisms (GCM) 10K type strain sequencing project: providing services to taxonomists for standard genome sequencing and annotation.</title>
        <authorList>
            <consortium name="The Broad Institute Genomics Platform"/>
            <consortium name="The Broad Institute Genome Sequencing Center for Infectious Disease"/>
            <person name="Wu L."/>
            <person name="Ma J."/>
        </authorList>
    </citation>
    <scope>NUCLEOTIDE SEQUENCE [LARGE SCALE GENOMIC DNA]</scope>
    <source>
        <strain evidence="21">JCM 9687</strain>
    </source>
</reference>